<evidence type="ECO:0000256" key="1">
    <source>
        <dbReference type="SAM" id="MobiDB-lite"/>
    </source>
</evidence>
<sequence length="388" mass="42541">MSKHRSRRRFIQMAVAAGGITTFAGCNENTPESSDPTETTESSDSTGTTTESTSTQTIEDLVGRTVEVPSSVESVIGVGSGALRLLTYIGAEDDVVGVEEIETTNEKRPFRPYIHANPSLSELPSVGSRNSPDAELLLQQNPDVIFWAWADEGDANTLQSQTGIPVVVIQPGDINEEHRSLFFDSLDLLGTITGRSDAASELRTYTTDVINDLDERTRDIPEEERLSTYVGYLGRGNHGLTRTQPLYTPFTFVNANNVASTLTGPLTETKGAARIDIDPEEIIDQDPSYLFVDMGTVAYDELSEPQYESVTAIENGDVYTLFPVREYSINFGTTLANAYYVGSVLYPDRFSDVDPVARADRIYETFVGAPVYEQLAETYGQGFSRLEG</sequence>
<dbReference type="Proteomes" id="UP001595821">
    <property type="component" value="Unassembled WGS sequence"/>
</dbReference>
<dbReference type="PROSITE" id="PS50983">
    <property type="entry name" value="FE_B12_PBP"/>
    <property type="match status" value="1"/>
</dbReference>
<dbReference type="EMBL" id="JBHSDJ010000071">
    <property type="protein sequence ID" value="MFC4247582.1"/>
    <property type="molecule type" value="Genomic_DNA"/>
</dbReference>
<accession>A0ABD5P077</accession>
<comment type="caution">
    <text evidence="3">The sequence shown here is derived from an EMBL/GenBank/DDBJ whole genome shotgun (WGS) entry which is preliminary data.</text>
</comment>
<dbReference type="Gene3D" id="3.40.50.1980">
    <property type="entry name" value="Nitrogenase molybdenum iron protein domain"/>
    <property type="match status" value="2"/>
</dbReference>
<dbReference type="PROSITE" id="PS51318">
    <property type="entry name" value="TAT"/>
    <property type="match status" value="1"/>
</dbReference>
<dbReference type="Pfam" id="PF01497">
    <property type="entry name" value="Peripla_BP_2"/>
    <property type="match status" value="1"/>
</dbReference>
<dbReference type="InterPro" id="IPR006311">
    <property type="entry name" value="TAT_signal"/>
</dbReference>
<dbReference type="PROSITE" id="PS51257">
    <property type="entry name" value="PROKAR_LIPOPROTEIN"/>
    <property type="match status" value="1"/>
</dbReference>
<organism evidence="3 4">
    <name type="scientific">Natribaculum luteum</name>
    <dbReference type="NCBI Taxonomy" id="1586232"/>
    <lineage>
        <taxon>Archaea</taxon>
        <taxon>Methanobacteriati</taxon>
        <taxon>Methanobacteriota</taxon>
        <taxon>Stenosarchaea group</taxon>
        <taxon>Halobacteria</taxon>
        <taxon>Halobacteriales</taxon>
        <taxon>Natrialbaceae</taxon>
        <taxon>Natribaculum</taxon>
    </lineage>
</organism>
<name>A0ABD5P077_9EURY</name>
<dbReference type="InterPro" id="IPR002491">
    <property type="entry name" value="ABC_transptr_periplasmic_BD"/>
</dbReference>
<dbReference type="SUPFAM" id="SSF53807">
    <property type="entry name" value="Helical backbone' metal receptor"/>
    <property type="match status" value="1"/>
</dbReference>
<gene>
    <name evidence="3" type="ORF">ACFOZ7_11385</name>
</gene>
<proteinExistence type="predicted"/>
<evidence type="ECO:0000313" key="3">
    <source>
        <dbReference type="EMBL" id="MFC4247582.1"/>
    </source>
</evidence>
<evidence type="ECO:0000313" key="4">
    <source>
        <dbReference type="Proteomes" id="UP001595821"/>
    </source>
</evidence>
<dbReference type="PANTHER" id="PTHR30535:SF34">
    <property type="entry name" value="MOLYBDATE-BINDING PROTEIN MOLA"/>
    <property type="match status" value="1"/>
</dbReference>
<dbReference type="InterPro" id="IPR050902">
    <property type="entry name" value="ABC_Transporter_SBP"/>
</dbReference>
<feature type="region of interest" description="Disordered" evidence="1">
    <location>
        <begin position="23"/>
        <end position="59"/>
    </location>
</feature>
<feature type="domain" description="Fe/B12 periplasmic-binding" evidence="2">
    <location>
        <begin position="74"/>
        <end position="349"/>
    </location>
</feature>
<reference evidence="3 4" key="1">
    <citation type="journal article" date="2014" name="Int. J. Syst. Evol. Microbiol.">
        <title>Complete genome sequence of Corynebacterium casei LMG S-19264T (=DSM 44701T), isolated from a smear-ripened cheese.</title>
        <authorList>
            <consortium name="US DOE Joint Genome Institute (JGI-PGF)"/>
            <person name="Walter F."/>
            <person name="Albersmeier A."/>
            <person name="Kalinowski J."/>
            <person name="Ruckert C."/>
        </authorList>
    </citation>
    <scope>NUCLEOTIDE SEQUENCE [LARGE SCALE GENOMIC DNA]</scope>
    <source>
        <strain evidence="3 4">IBRC-M 10912</strain>
    </source>
</reference>
<feature type="compositionally biased region" description="Low complexity" evidence="1">
    <location>
        <begin position="30"/>
        <end position="55"/>
    </location>
</feature>
<dbReference type="RefSeq" id="WP_377071122.1">
    <property type="nucleotide sequence ID" value="NZ_JBHSDJ010000071.1"/>
</dbReference>
<dbReference type="PANTHER" id="PTHR30535">
    <property type="entry name" value="VITAMIN B12-BINDING PROTEIN"/>
    <property type="match status" value="1"/>
</dbReference>
<evidence type="ECO:0000259" key="2">
    <source>
        <dbReference type="PROSITE" id="PS50983"/>
    </source>
</evidence>
<dbReference type="AlphaFoldDB" id="A0ABD5P077"/>
<protein>
    <submittedName>
        <fullName evidence="3">ABC transporter substrate-binding protein</fullName>
    </submittedName>
</protein>